<feature type="compositionally biased region" description="Basic and acidic residues" evidence="5">
    <location>
        <begin position="135"/>
        <end position="144"/>
    </location>
</feature>
<dbReference type="PROSITE" id="PS00518">
    <property type="entry name" value="ZF_RING_1"/>
    <property type="match status" value="1"/>
</dbReference>
<comment type="caution">
    <text evidence="7">The sequence shown here is derived from an EMBL/GenBank/DDBJ whole genome shotgun (WGS) entry which is preliminary data.</text>
</comment>
<evidence type="ECO:0000256" key="5">
    <source>
        <dbReference type="SAM" id="MobiDB-lite"/>
    </source>
</evidence>
<keyword evidence="3" id="KW-0862">Zinc</keyword>
<name>A0AAD5TJ59_9FUNG</name>
<dbReference type="PANTHER" id="PTHR23041:SF78">
    <property type="entry name" value="E3 UBIQUITIN-PROTEIN LIGASE RNF4"/>
    <property type="match status" value="1"/>
</dbReference>
<evidence type="ECO:0000259" key="6">
    <source>
        <dbReference type="PROSITE" id="PS50089"/>
    </source>
</evidence>
<dbReference type="PANTHER" id="PTHR23041">
    <property type="entry name" value="RING FINGER DOMAIN-CONTAINING"/>
    <property type="match status" value="1"/>
</dbReference>
<gene>
    <name evidence="7" type="primary">RNF4</name>
    <name evidence="7" type="ORF">HDU87_003722</name>
</gene>
<dbReference type="EMBL" id="JADGJQ010000028">
    <property type="protein sequence ID" value="KAJ3178170.1"/>
    <property type="molecule type" value="Genomic_DNA"/>
</dbReference>
<evidence type="ECO:0000256" key="2">
    <source>
        <dbReference type="ARBA" id="ARBA00022771"/>
    </source>
</evidence>
<keyword evidence="8" id="KW-1185">Reference proteome</keyword>
<reference evidence="7" key="1">
    <citation type="submission" date="2020-05" db="EMBL/GenBank/DDBJ databases">
        <title>Phylogenomic resolution of chytrid fungi.</title>
        <authorList>
            <person name="Stajich J.E."/>
            <person name="Amses K."/>
            <person name="Simmons R."/>
            <person name="Seto K."/>
            <person name="Myers J."/>
            <person name="Bonds A."/>
            <person name="Quandt C.A."/>
            <person name="Barry K."/>
            <person name="Liu P."/>
            <person name="Grigoriev I."/>
            <person name="Longcore J.E."/>
            <person name="James T.Y."/>
        </authorList>
    </citation>
    <scope>NUCLEOTIDE SEQUENCE</scope>
    <source>
        <strain evidence="7">JEL0379</strain>
    </source>
</reference>
<dbReference type="SUPFAM" id="SSF57850">
    <property type="entry name" value="RING/U-box"/>
    <property type="match status" value="1"/>
</dbReference>
<keyword evidence="2 4" id="KW-0863">Zinc-finger</keyword>
<keyword evidence="1" id="KW-0479">Metal-binding</keyword>
<feature type="compositionally biased region" description="Low complexity" evidence="5">
    <location>
        <begin position="15"/>
        <end position="25"/>
    </location>
</feature>
<feature type="region of interest" description="Disordered" evidence="5">
    <location>
        <begin position="331"/>
        <end position="366"/>
    </location>
</feature>
<dbReference type="SMART" id="SM00184">
    <property type="entry name" value="RING"/>
    <property type="match status" value="1"/>
</dbReference>
<feature type="region of interest" description="Disordered" evidence="5">
    <location>
        <begin position="1"/>
        <end position="193"/>
    </location>
</feature>
<feature type="compositionally biased region" description="Pro residues" evidence="5">
    <location>
        <begin position="337"/>
        <end position="356"/>
    </location>
</feature>
<feature type="domain" description="RING-type" evidence="6">
    <location>
        <begin position="376"/>
        <end position="417"/>
    </location>
</feature>
<dbReference type="InterPro" id="IPR047134">
    <property type="entry name" value="RNF4"/>
</dbReference>
<dbReference type="Proteomes" id="UP001212152">
    <property type="component" value="Unassembled WGS sequence"/>
</dbReference>
<dbReference type="InterPro" id="IPR001841">
    <property type="entry name" value="Znf_RING"/>
</dbReference>
<dbReference type="Pfam" id="PF13639">
    <property type="entry name" value="zf-RING_2"/>
    <property type="match status" value="1"/>
</dbReference>
<dbReference type="InterPro" id="IPR013083">
    <property type="entry name" value="Znf_RING/FYVE/PHD"/>
</dbReference>
<protein>
    <submittedName>
        <fullName evidence="7">E3 ubiquitin-protein ligase rnf4</fullName>
    </submittedName>
</protein>
<sequence>MPPSANAWLSARKQSSLLAESSGSESDGDDDDGRNAPFRQNLSPPQHAPEPHEEQPRSVHSLLDPSSSDSDGELPPAPISARLPQRAESSSRPKARAPSSSSEGEPLAAVTRKRTRGLQNGSEQRRAPGSPPYETKSDDQEQPTKRSRSAGGASPDARRSVTPPFHNQNEQPPRPRTRNRPATAISESVDVDAPPLVAPQVPLVRRNPTIDLTAESPRIIDLTESPAAFPSSSSSALRFAAPAASTPSRSSATSAPVYDLTLDDDDDIQVVHHRPANRLVIPAMLRGRGRPGGGLDEEEVATIRAGTFWQSGMVELDRLIRNVPDLWRERRPLSPSSSPPPYAPVQPVPQRIPPPAGAAGAVPLPPAEPDPAPLKCAICLDSLGEGSQLSTTLCGHIFCADCIKESSKWQKKCPSCRKPLKGKHPFIRLYT</sequence>
<dbReference type="PROSITE" id="PS50089">
    <property type="entry name" value="ZF_RING_2"/>
    <property type="match status" value="1"/>
</dbReference>
<dbReference type="AlphaFoldDB" id="A0AAD5TJ59"/>
<evidence type="ECO:0000256" key="3">
    <source>
        <dbReference type="ARBA" id="ARBA00022833"/>
    </source>
</evidence>
<dbReference type="InterPro" id="IPR017907">
    <property type="entry name" value="Znf_RING_CS"/>
</dbReference>
<accession>A0AAD5TJ59</accession>
<organism evidence="7 8">
    <name type="scientific">Geranomyces variabilis</name>
    <dbReference type="NCBI Taxonomy" id="109894"/>
    <lineage>
        <taxon>Eukaryota</taxon>
        <taxon>Fungi</taxon>
        <taxon>Fungi incertae sedis</taxon>
        <taxon>Chytridiomycota</taxon>
        <taxon>Chytridiomycota incertae sedis</taxon>
        <taxon>Chytridiomycetes</taxon>
        <taxon>Spizellomycetales</taxon>
        <taxon>Powellomycetaceae</taxon>
        <taxon>Geranomyces</taxon>
    </lineage>
</organism>
<dbReference type="Gene3D" id="3.30.40.10">
    <property type="entry name" value="Zinc/RING finger domain, C3HC4 (zinc finger)"/>
    <property type="match status" value="1"/>
</dbReference>
<feature type="compositionally biased region" description="Low complexity" evidence="5">
    <location>
        <begin position="86"/>
        <end position="103"/>
    </location>
</feature>
<proteinExistence type="predicted"/>
<evidence type="ECO:0000313" key="7">
    <source>
        <dbReference type="EMBL" id="KAJ3178170.1"/>
    </source>
</evidence>
<evidence type="ECO:0000313" key="8">
    <source>
        <dbReference type="Proteomes" id="UP001212152"/>
    </source>
</evidence>
<evidence type="ECO:0000256" key="4">
    <source>
        <dbReference type="PROSITE-ProRule" id="PRU00175"/>
    </source>
</evidence>
<dbReference type="GO" id="GO:0008270">
    <property type="term" value="F:zinc ion binding"/>
    <property type="evidence" value="ECO:0007669"/>
    <property type="project" value="UniProtKB-KW"/>
</dbReference>
<evidence type="ECO:0000256" key="1">
    <source>
        <dbReference type="ARBA" id="ARBA00022723"/>
    </source>
</evidence>